<feature type="compositionally biased region" description="Pro residues" evidence="1">
    <location>
        <begin position="23"/>
        <end position="34"/>
    </location>
</feature>
<sequence length="154" mass="16652">MAEEGFSFPGIPDPSTCSICSPPLWPVSPPPAPPLRDRSSSEGSDEGVLGEAGGLCEEEEERMDMLWEDFNEDLPRSCRHPVSSWSSASTSSSRDIEEFGGAKARAVSRANVALVSAKRTPPPGVVVLIKVLKKLFLLHHSHNTPGSMKKPCPW</sequence>
<dbReference type="PANTHER" id="PTHR34666">
    <property type="entry name" value="EXPRESSED PROTEIN"/>
    <property type="match status" value="1"/>
</dbReference>
<reference evidence="2" key="1">
    <citation type="submission" date="2025-05" db="UniProtKB">
        <authorList>
            <consortium name="RefSeq"/>
        </authorList>
    </citation>
    <scope>NUCLEOTIDE SEQUENCE [LARGE SCALE GENOMIC DNA]</scope>
</reference>
<keyword evidence="2" id="KW-1185">Reference proteome</keyword>
<accession>A0A8B8QUB5</accession>
<organism evidence="2 3">
    <name type="scientific">Rhodamnia argentea</name>
    <dbReference type="NCBI Taxonomy" id="178133"/>
    <lineage>
        <taxon>Eukaryota</taxon>
        <taxon>Viridiplantae</taxon>
        <taxon>Streptophyta</taxon>
        <taxon>Embryophyta</taxon>
        <taxon>Tracheophyta</taxon>
        <taxon>Spermatophyta</taxon>
        <taxon>Magnoliopsida</taxon>
        <taxon>eudicotyledons</taxon>
        <taxon>Gunneridae</taxon>
        <taxon>Pentapetalae</taxon>
        <taxon>rosids</taxon>
        <taxon>malvids</taxon>
        <taxon>Myrtales</taxon>
        <taxon>Myrtaceae</taxon>
        <taxon>Myrtoideae</taxon>
        <taxon>Myrteae</taxon>
        <taxon>Australasian group</taxon>
        <taxon>Rhodamnia</taxon>
    </lineage>
</organism>
<dbReference type="GeneID" id="115755516"/>
<evidence type="ECO:0000256" key="1">
    <source>
        <dbReference type="SAM" id="MobiDB-lite"/>
    </source>
</evidence>
<evidence type="ECO:0000313" key="2">
    <source>
        <dbReference type="Proteomes" id="UP000827889"/>
    </source>
</evidence>
<name>A0A8B8QUB5_9MYRT</name>
<gene>
    <name evidence="3" type="primary">LOC115755516</name>
</gene>
<proteinExistence type="predicted"/>
<feature type="region of interest" description="Disordered" evidence="1">
    <location>
        <begin position="1"/>
        <end position="55"/>
    </location>
</feature>
<dbReference type="Proteomes" id="UP000827889">
    <property type="component" value="Chromosome 2"/>
</dbReference>
<dbReference type="PANTHER" id="PTHR34666:SF7">
    <property type="match status" value="1"/>
</dbReference>
<reference evidence="3" key="2">
    <citation type="submission" date="2025-08" db="UniProtKB">
        <authorList>
            <consortium name="RefSeq"/>
        </authorList>
    </citation>
    <scope>IDENTIFICATION</scope>
    <source>
        <tissue evidence="3">Leaf</tissue>
    </source>
</reference>
<evidence type="ECO:0000313" key="3">
    <source>
        <dbReference type="RefSeq" id="XP_030550814.2"/>
    </source>
</evidence>
<protein>
    <submittedName>
        <fullName evidence="3">Uncharacterized protein LOC115755516</fullName>
    </submittedName>
</protein>
<dbReference type="KEGG" id="rarg:115755516"/>
<dbReference type="AlphaFoldDB" id="A0A8B8QUB5"/>
<dbReference type="RefSeq" id="XP_030550814.2">
    <property type="nucleotide sequence ID" value="XM_030694954.2"/>
</dbReference>